<name>A0A212DEL9_CEREH</name>
<gene>
    <name evidence="2" type="ORF">Celaphus_00011689</name>
</gene>
<dbReference type="EMBL" id="MKHE01000003">
    <property type="protein sequence ID" value="OWK16584.1"/>
    <property type="molecule type" value="Genomic_DNA"/>
</dbReference>
<evidence type="ECO:0000313" key="3">
    <source>
        <dbReference type="Proteomes" id="UP000242450"/>
    </source>
</evidence>
<dbReference type="PANTHER" id="PTHR43313">
    <property type="entry name" value="SHORT-CHAIN DEHYDROGENASE/REDUCTASE FAMILY 9C"/>
    <property type="match status" value="1"/>
</dbReference>
<dbReference type="Proteomes" id="UP000242450">
    <property type="component" value="Chromosome 3"/>
</dbReference>
<comment type="caution">
    <text evidence="2">The sequence shown here is derived from an EMBL/GenBank/DDBJ whole genome shotgun (WGS) entry which is preliminary data.</text>
</comment>
<sequence length="63" mass="6862">MKSGIHVTAPGGVDGLFCLPWYRVRQMVSQLQDKFIFITGCGLGFGNLLARQLDPQGLRVLAA</sequence>
<dbReference type="AlphaFoldDB" id="A0A212DEL9"/>
<dbReference type="GO" id="GO:0016491">
    <property type="term" value="F:oxidoreductase activity"/>
    <property type="evidence" value="ECO:0007669"/>
    <property type="project" value="TreeGrafter"/>
</dbReference>
<accession>A0A212DEL9</accession>
<dbReference type="PANTHER" id="PTHR43313:SF4">
    <property type="entry name" value="17-BETA-HYDROXYSTEROID DEHYDROGENASE TYPE 6"/>
    <property type="match status" value="1"/>
</dbReference>
<comment type="similarity">
    <text evidence="1">Belongs to the short-chain dehydrogenases/reductases (SDR) family.</text>
</comment>
<proteinExistence type="inferred from homology"/>
<dbReference type="OrthoDB" id="294295at2759"/>
<evidence type="ECO:0000313" key="2">
    <source>
        <dbReference type="EMBL" id="OWK16584.1"/>
    </source>
</evidence>
<protein>
    <submittedName>
        <fullName evidence="2">HSD17B6</fullName>
    </submittedName>
</protein>
<dbReference type="SUPFAM" id="SSF51735">
    <property type="entry name" value="NAD(P)-binding Rossmann-fold domains"/>
    <property type="match status" value="1"/>
</dbReference>
<reference evidence="2 3" key="1">
    <citation type="journal article" date="2018" name="Mol. Genet. Genomics">
        <title>The red deer Cervus elaphus genome CerEla1.0: sequencing, annotating, genes, and chromosomes.</title>
        <authorList>
            <person name="Bana N.A."/>
            <person name="Nyiri A."/>
            <person name="Nagy J."/>
            <person name="Frank K."/>
            <person name="Nagy T."/>
            <person name="Steger V."/>
            <person name="Schiller M."/>
            <person name="Lakatos P."/>
            <person name="Sugar L."/>
            <person name="Horn P."/>
            <person name="Barta E."/>
            <person name="Orosz L."/>
        </authorList>
    </citation>
    <scope>NUCLEOTIDE SEQUENCE [LARGE SCALE GENOMIC DNA]</scope>
    <source>
        <strain evidence="2">Hungarian</strain>
    </source>
</reference>
<keyword evidence="3" id="KW-1185">Reference proteome</keyword>
<dbReference type="GO" id="GO:0008202">
    <property type="term" value="P:steroid metabolic process"/>
    <property type="evidence" value="ECO:0007669"/>
    <property type="project" value="TreeGrafter"/>
</dbReference>
<evidence type="ECO:0000256" key="1">
    <source>
        <dbReference type="ARBA" id="ARBA00006484"/>
    </source>
</evidence>
<organism evidence="2 3">
    <name type="scientific">Cervus elaphus hippelaphus</name>
    <name type="common">European red deer</name>
    <dbReference type="NCBI Taxonomy" id="46360"/>
    <lineage>
        <taxon>Eukaryota</taxon>
        <taxon>Metazoa</taxon>
        <taxon>Chordata</taxon>
        <taxon>Craniata</taxon>
        <taxon>Vertebrata</taxon>
        <taxon>Euteleostomi</taxon>
        <taxon>Mammalia</taxon>
        <taxon>Eutheria</taxon>
        <taxon>Laurasiatheria</taxon>
        <taxon>Artiodactyla</taxon>
        <taxon>Ruminantia</taxon>
        <taxon>Pecora</taxon>
        <taxon>Cervidae</taxon>
        <taxon>Cervinae</taxon>
        <taxon>Cervus</taxon>
    </lineage>
</organism>
<dbReference type="InterPro" id="IPR036291">
    <property type="entry name" value="NAD(P)-bd_dom_sf"/>
</dbReference>